<gene>
    <name evidence="3" type="ORF">EAI_05845</name>
</gene>
<dbReference type="Pfam" id="PF14291">
    <property type="entry name" value="DUF4371"/>
    <property type="match status" value="1"/>
</dbReference>
<keyword evidence="4" id="KW-1185">Reference proteome</keyword>
<feature type="domain" description="DUF4371" evidence="2">
    <location>
        <begin position="117"/>
        <end position="233"/>
    </location>
</feature>
<dbReference type="InParanoid" id="E2BM42"/>
<organism evidence="4">
    <name type="scientific">Harpegnathos saltator</name>
    <name type="common">Jerdon's jumping ant</name>
    <dbReference type="NCBI Taxonomy" id="610380"/>
    <lineage>
        <taxon>Eukaryota</taxon>
        <taxon>Metazoa</taxon>
        <taxon>Ecdysozoa</taxon>
        <taxon>Arthropoda</taxon>
        <taxon>Hexapoda</taxon>
        <taxon>Insecta</taxon>
        <taxon>Pterygota</taxon>
        <taxon>Neoptera</taxon>
        <taxon>Endopterygota</taxon>
        <taxon>Hymenoptera</taxon>
        <taxon>Apocrita</taxon>
        <taxon>Aculeata</taxon>
        <taxon>Formicoidea</taxon>
        <taxon>Formicidae</taxon>
        <taxon>Ponerinae</taxon>
        <taxon>Ponerini</taxon>
        <taxon>Harpegnathos</taxon>
    </lineage>
</organism>
<dbReference type="InterPro" id="IPR008906">
    <property type="entry name" value="HATC_C_dom"/>
</dbReference>
<dbReference type="PANTHER" id="PTHR37162:SF1">
    <property type="entry name" value="BED-TYPE DOMAIN-CONTAINING PROTEIN"/>
    <property type="match status" value="1"/>
</dbReference>
<dbReference type="Pfam" id="PF05699">
    <property type="entry name" value="Dimer_Tnp_hAT"/>
    <property type="match status" value="1"/>
</dbReference>
<dbReference type="EMBL" id="GL449141">
    <property type="protein sequence ID" value="EFN83239.1"/>
    <property type="molecule type" value="Genomic_DNA"/>
</dbReference>
<protein>
    <submittedName>
        <fullName evidence="3">Zinc finger protein KIAA0543</fullName>
    </submittedName>
</protein>
<feature type="non-terminal residue" evidence="3">
    <location>
        <position position="607"/>
    </location>
</feature>
<feature type="domain" description="HAT C-terminal dimerisation" evidence="1">
    <location>
        <begin position="555"/>
        <end position="603"/>
    </location>
</feature>
<dbReference type="InterPro" id="IPR025398">
    <property type="entry name" value="DUF4371"/>
</dbReference>
<evidence type="ECO:0000259" key="2">
    <source>
        <dbReference type="Pfam" id="PF14291"/>
    </source>
</evidence>
<sequence length="607" mass="70072">KYRSEWENDNDYKKWLKRSRKGIHHFYCKICSADYIGGLSAIKKHAASLKHTNNAKAIKIPVISAVMPFIKNINIKSIKIKEAELEIAAFIIEHNIAFNSAEHLVKLIKSITFEPEVLKNIQCNRTKCTSITKNVIGQTAFEEIIVKLKIHKFSLIVDESTDHSCVKNLALVARFAENFKINDTFVILLPIADGSAAALHSVIINFFEKFEIPFKKNMIGFGADGANTMMGEHHSLKTMLTNDVPGLFVLKCTCHSLALCASYACLKLPRGPEDFVRDVHSYMKYSFKRISEFREFQQFVDAKPHKLLLPAQNRWLSLISVIKRVLEQYNALKLYFQSQYLNDKIQASKNIYKKLQDPLNKLYLEFLEFILPIFTNMNMEFQAETSKIHLLYDNIFSAYKTILECYIKKEVLDSKDISKIQYTNPHNFVSIEDLYLGPKVNGQLQKSNLITSEEKHNMKLRCLDFYIENAHQIYLRFPFKAPHIQGLKYLNFLNPKNMDSIISIGPAAMYFENILLNVDLNELDREYRLLRNFNLDKNKEMLEFLTEVGNIKKGDDTPAFPLITQFAFDLLCLPHSSACVERIFSVINLNKTKVRNRLNNETLTGML</sequence>
<evidence type="ECO:0000259" key="1">
    <source>
        <dbReference type="Pfam" id="PF05699"/>
    </source>
</evidence>
<dbReference type="Proteomes" id="UP000008237">
    <property type="component" value="Unassembled WGS sequence"/>
</dbReference>
<reference evidence="3 4" key="1">
    <citation type="journal article" date="2010" name="Science">
        <title>Genomic comparison of the ants Camponotus floridanus and Harpegnathos saltator.</title>
        <authorList>
            <person name="Bonasio R."/>
            <person name="Zhang G."/>
            <person name="Ye C."/>
            <person name="Mutti N.S."/>
            <person name="Fang X."/>
            <person name="Qin N."/>
            <person name="Donahue G."/>
            <person name="Yang P."/>
            <person name="Li Q."/>
            <person name="Li C."/>
            <person name="Zhang P."/>
            <person name="Huang Z."/>
            <person name="Berger S.L."/>
            <person name="Reinberg D."/>
            <person name="Wang J."/>
            <person name="Liebig J."/>
        </authorList>
    </citation>
    <scope>NUCLEOTIDE SEQUENCE [LARGE SCALE GENOMIC DNA]</scope>
    <source>
        <strain evidence="3 4">R22 G/1</strain>
    </source>
</reference>
<feature type="non-terminal residue" evidence="3">
    <location>
        <position position="1"/>
    </location>
</feature>
<dbReference type="OrthoDB" id="8046116at2759"/>
<dbReference type="AlphaFoldDB" id="E2BM42"/>
<accession>E2BM42</accession>
<dbReference type="PANTHER" id="PTHR37162">
    <property type="entry name" value="HAT FAMILY DIMERISATION DOMAINCONTAINING PROTEIN-RELATED"/>
    <property type="match status" value="1"/>
</dbReference>
<dbReference type="InterPro" id="IPR012337">
    <property type="entry name" value="RNaseH-like_sf"/>
</dbReference>
<dbReference type="GO" id="GO:0046983">
    <property type="term" value="F:protein dimerization activity"/>
    <property type="evidence" value="ECO:0007669"/>
    <property type="project" value="InterPro"/>
</dbReference>
<dbReference type="SUPFAM" id="SSF53098">
    <property type="entry name" value="Ribonuclease H-like"/>
    <property type="match status" value="1"/>
</dbReference>
<proteinExistence type="predicted"/>
<evidence type="ECO:0000313" key="4">
    <source>
        <dbReference type="Proteomes" id="UP000008237"/>
    </source>
</evidence>
<evidence type="ECO:0000313" key="3">
    <source>
        <dbReference type="EMBL" id="EFN83239.1"/>
    </source>
</evidence>
<name>E2BM42_HARSA</name>
<dbReference type="OMA" id="PAAMYFE"/>